<dbReference type="KEGG" id="ssau:H8M03_11185"/>
<dbReference type="GO" id="GO:0016874">
    <property type="term" value="F:ligase activity"/>
    <property type="evidence" value="ECO:0007669"/>
    <property type="project" value="UniProtKB-KW"/>
</dbReference>
<dbReference type="InterPro" id="IPR023057">
    <property type="entry name" value="GlnE"/>
</dbReference>
<dbReference type="PANTHER" id="PTHR30621">
    <property type="entry name" value="GLUTAMINE SYNTHETASE ADENYLYLTRANSFERASE"/>
    <property type="match status" value="1"/>
</dbReference>
<protein>
    <submittedName>
        <fullName evidence="9">Bifunctional [glutamate--ammonia ligase]-adenylyl-L-tyrosine phosphorylase/[glutamate--ammonia-ligase] adenylyltransferase</fullName>
        <ecNumber evidence="9">2.7.7.42</ecNumber>
        <ecNumber evidence="9">2.7.7.89</ecNumber>
    </submittedName>
</protein>
<keyword evidence="3" id="KW-0547">Nucleotide-binding</keyword>
<gene>
    <name evidence="9" type="primary">glnE</name>
    <name evidence="9" type="ORF">H8M03_11185</name>
</gene>
<keyword evidence="2 9" id="KW-0548">Nucleotidyltransferase</keyword>
<dbReference type="InterPro" id="IPR005190">
    <property type="entry name" value="GlnE_rpt_dom"/>
</dbReference>
<dbReference type="SUPFAM" id="SSF81301">
    <property type="entry name" value="Nucleotidyltransferase"/>
    <property type="match status" value="2"/>
</dbReference>
<evidence type="ECO:0000256" key="1">
    <source>
        <dbReference type="ARBA" id="ARBA00022679"/>
    </source>
</evidence>
<keyword evidence="4" id="KW-0067">ATP-binding</keyword>
<evidence type="ECO:0000256" key="2">
    <source>
        <dbReference type="ARBA" id="ARBA00022695"/>
    </source>
</evidence>
<accession>A0A7G9L653</accession>
<dbReference type="CDD" id="cd05401">
    <property type="entry name" value="NT_GlnE_GlnD_like"/>
    <property type="match status" value="2"/>
</dbReference>
<dbReference type="InterPro" id="IPR043519">
    <property type="entry name" value="NT_sf"/>
</dbReference>
<dbReference type="SUPFAM" id="SSF81593">
    <property type="entry name" value="Nucleotidyltransferase substrate binding subunit/domain"/>
    <property type="match status" value="2"/>
</dbReference>
<dbReference type="Pfam" id="PF08335">
    <property type="entry name" value="GlnD_UR_UTase"/>
    <property type="match status" value="2"/>
</dbReference>
<evidence type="ECO:0000313" key="9">
    <source>
        <dbReference type="EMBL" id="QNM84102.1"/>
    </source>
</evidence>
<dbReference type="InterPro" id="IPR013546">
    <property type="entry name" value="PII_UdlTrfase/GS_AdlTrfase"/>
</dbReference>
<keyword evidence="1 9" id="KW-0808">Transferase</keyword>
<proteinExistence type="predicted"/>
<reference evidence="9 10" key="1">
    <citation type="submission" date="2020-08" db="EMBL/GenBank/DDBJ databases">
        <title>Sphingomonas sp. sand1-3 16S ribosomal RNA gene Genome sequencing and assembly.</title>
        <authorList>
            <person name="Kang M."/>
        </authorList>
    </citation>
    <scope>NUCLEOTIDE SEQUENCE [LARGE SCALE GENOMIC DNA]</scope>
    <source>
        <strain evidence="10">sand1-3</strain>
    </source>
</reference>
<keyword evidence="10" id="KW-1185">Reference proteome</keyword>
<evidence type="ECO:0000259" key="7">
    <source>
        <dbReference type="Pfam" id="PF03710"/>
    </source>
</evidence>
<dbReference type="Gene3D" id="1.20.120.1510">
    <property type="match status" value="1"/>
</dbReference>
<evidence type="ECO:0000259" key="8">
    <source>
        <dbReference type="Pfam" id="PF08335"/>
    </source>
</evidence>
<dbReference type="GO" id="GO:0005524">
    <property type="term" value="F:ATP binding"/>
    <property type="evidence" value="ECO:0007669"/>
    <property type="project" value="UniProtKB-KW"/>
</dbReference>
<evidence type="ECO:0000256" key="5">
    <source>
        <dbReference type="ARBA" id="ARBA00022842"/>
    </source>
</evidence>
<feature type="domain" description="PII-uridylyltransferase/Glutamine-synthetase adenylyltransferase" evidence="8">
    <location>
        <begin position="234"/>
        <end position="352"/>
    </location>
</feature>
<feature type="domain" description="Glutamate-ammonia ligase adenylyltransferase repeated" evidence="7">
    <location>
        <begin position="476"/>
        <end position="715"/>
    </location>
</feature>
<dbReference type="GO" id="GO:0008882">
    <property type="term" value="F:[glutamate-ammonia-ligase] adenylyltransferase activity"/>
    <property type="evidence" value="ECO:0007669"/>
    <property type="project" value="UniProtKB-EC"/>
</dbReference>
<dbReference type="EMBL" id="CP060697">
    <property type="protein sequence ID" value="QNM84102.1"/>
    <property type="molecule type" value="Genomic_DNA"/>
</dbReference>
<dbReference type="Proteomes" id="UP000515861">
    <property type="component" value="Chromosome"/>
</dbReference>
<dbReference type="EC" id="2.7.7.42" evidence="9"/>
<feature type="domain" description="PII-uridylyltransferase/Glutamine-synthetase adenylyltransferase" evidence="8">
    <location>
        <begin position="744"/>
        <end position="861"/>
    </location>
</feature>
<dbReference type="Gene3D" id="3.30.460.10">
    <property type="entry name" value="Beta Polymerase, domain 2"/>
    <property type="match status" value="2"/>
</dbReference>
<evidence type="ECO:0000256" key="4">
    <source>
        <dbReference type="ARBA" id="ARBA00022840"/>
    </source>
</evidence>
<dbReference type="AlphaFoldDB" id="A0A7G9L653"/>
<organism evidence="9 10">
    <name type="scientific">Sphingomonas sabuli</name>
    <dbReference type="NCBI Taxonomy" id="2764186"/>
    <lineage>
        <taxon>Bacteria</taxon>
        <taxon>Pseudomonadati</taxon>
        <taxon>Pseudomonadota</taxon>
        <taxon>Alphaproteobacteria</taxon>
        <taxon>Sphingomonadales</taxon>
        <taxon>Sphingomonadaceae</taxon>
        <taxon>Sphingomonas</taxon>
    </lineage>
</organism>
<dbReference type="GO" id="GO:0005829">
    <property type="term" value="C:cytosol"/>
    <property type="evidence" value="ECO:0007669"/>
    <property type="project" value="TreeGrafter"/>
</dbReference>
<dbReference type="PANTHER" id="PTHR30621:SF0">
    <property type="entry name" value="BIFUNCTIONAL GLUTAMINE SYNTHETASE ADENYLYLTRANSFERASE_ADENYLYL-REMOVING ENZYME"/>
    <property type="match status" value="1"/>
</dbReference>
<dbReference type="NCBIfam" id="NF008292">
    <property type="entry name" value="PRK11072.1"/>
    <property type="match status" value="1"/>
</dbReference>
<dbReference type="Pfam" id="PF03710">
    <property type="entry name" value="GlnE"/>
    <property type="match status" value="2"/>
</dbReference>
<dbReference type="EC" id="2.7.7.89" evidence="9"/>
<feature type="domain" description="Glutamate-ammonia ligase adenylyltransferase repeated" evidence="7">
    <location>
        <begin position="30"/>
        <end position="211"/>
    </location>
</feature>
<evidence type="ECO:0000256" key="6">
    <source>
        <dbReference type="ARBA" id="ARBA00023268"/>
    </source>
</evidence>
<dbReference type="GO" id="GO:0047388">
    <property type="term" value="F:[glutamine synthetase]-adenylyl-L-tyrosine phosphorylase activity"/>
    <property type="evidence" value="ECO:0007669"/>
    <property type="project" value="UniProtKB-EC"/>
</dbReference>
<evidence type="ECO:0000313" key="10">
    <source>
        <dbReference type="Proteomes" id="UP000515861"/>
    </source>
</evidence>
<dbReference type="Gene3D" id="1.20.120.330">
    <property type="entry name" value="Nucleotidyltransferases domain 2"/>
    <property type="match status" value="2"/>
</dbReference>
<name>A0A7G9L653_9SPHN</name>
<evidence type="ECO:0000256" key="3">
    <source>
        <dbReference type="ARBA" id="ARBA00022741"/>
    </source>
</evidence>
<sequence>MAARSDILETFLTDGSLKAAEQAVAAGGESVDVELRRRRLGLAMAAALGDLSGELDLETVTGLLSDFADGAIDRAIAAALIERCPDDEPRGVTAIALGKLGSRELNFSSDVDLILLFDPRTMPCAGRDDPGQAAVRIGRRVVEILQKRTADGYVARVDLRLRPSPEVTPIVLPVNAAISYYESAAVGWERAAFIRARCCGGDRALGASFLDAIEPFVWRRALDFGAIEEVRAIGERIRDHYAERQRFGPGFDLKRGRGGIREVEFYAHAQQLVHGGREPDLRCPATLDALQALSGAGYLDSSLAADMAEAYRRLRTIEHRVQMIDDQQTHLIPRTDAAVATVARLHGFEDGEEIFNWLRPSVERVGTAFDALTDDKGERLPNDAATLHGELAAMGFPDAETAARRIGEWRSGRPRSLRSPAAKEAFEGMLPGLVRAIAGSADPMRALNRLSDVVERLPSGVNLYRLLEARPALTTLLARILAHAPALSDQLGRRPELLDSLLDSSCFDPPPPVDELLAFLKAEMKDLPYDLALDRARQLVNERRFALGAQLIDLREPPMRIGEGYARVAEATLVALTDAAVAEFEQTHGRMGDAELLILGLGRLGGGVLTDASDLDLIYLFTPTEAEASDGRRPLGPADYFNRLGNRISAALSVPTPAGPLYDVDTRLRPQGAQGMLVVSLEGFAAYQANQAWTWEHMALLRARPVYGSEGGRARLDAIIEQVLAAPADRPKLVADATAMRDEMARHKPASGPLDVKLGEGGLVDLEFAVHVLQLATKVGIDPRMDQAVEALAEAGLVEEKIVSAQQLLNEMLITIRLVAPETTTPSEESCELMARACGAADWTELVARHDAARAQVTELWTKVKERTFDDR</sequence>
<keyword evidence="5" id="KW-0460">Magnesium</keyword>
<keyword evidence="9" id="KW-0436">Ligase</keyword>
<dbReference type="GO" id="GO:0000820">
    <property type="term" value="P:regulation of glutamine family amino acid metabolic process"/>
    <property type="evidence" value="ECO:0007669"/>
    <property type="project" value="TreeGrafter"/>
</dbReference>
<keyword evidence="6" id="KW-0511">Multifunctional enzyme</keyword>